<comment type="similarity">
    <text evidence="2 5">Belongs to the FliE family.</text>
</comment>
<accession>A0ABS6LPN3</accession>
<keyword evidence="6" id="KW-0966">Cell projection</keyword>
<evidence type="ECO:0000256" key="1">
    <source>
        <dbReference type="ARBA" id="ARBA00004117"/>
    </source>
</evidence>
<gene>
    <name evidence="5 6" type="primary">fliE</name>
    <name evidence="6" type="ORF">J1778_02145</name>
</gene>
<evidence type="ECO:0000313" key="6">
    <source>
        <dbReference type="EMBL" id="MBU9854085.1"/>
    </source>
</evidence>
<evidence type="ECO:0000256" key="2">
    <source>
        <dbReference type="ARBA" id="ARBA00009272"/>
    </source>
</evidence>
<keyword evidence="6" id="KW-0969">Cilium</keyword>
<dbReference type="Proteomes" id="UP000734343">
    <property type="component" value="Unassembled WGS sequence"/>
</dbReference>
<reference evidence="6 7" key="1">
    <citation type="submission" date="2021-03" db="EMBL/GenBank/DDBJ databases">
        <title>Five novel Rahnella species.</title>
        <authorList>
            <person name="Brady C."/>
            <person name="Asselin J."/>
            <person name="Beer S."/>
            <person name="Bruberg M.B."/>
            <person name="Crampton B."/>
            <person name="Venter S."/>
            <person name="Arnold D."/>
            <person name="Denman S."/>
        </authorList>
    </citation>
    <scope>NUCLEOTIDE SEQUENCE [LARGE SCALE GENOMIC DNA]</scope>
    <source>
        <strain evidence="6 7">H11b</strain>
    </source>
</reference>
<dbReference type="RefSeq" id="WP_217171779.1">
    <property type="nucleotide sequence ID" value="NZ_CP126169.1"/>
</dbReference>
<keyword evidence="6" id="KW-0282">Flagellum</keyword>
<dbReference type="Pfam" id="PF02049">
    <property type="entry name" value="FliE"/>
    <property type="match status" value="1"/>
</dbReference>
<comment type="caution">
    <text evidence="6">The sequence shown here is derived from an EMBL/GenBank/DDBJ whole genome shotgun (WGS) entry which is preliminary data.</text>
</comment>
<dbReference type="NCBIfam" id="TIGR00205">
    <property type="entry name" value="fliE"/>
    <property type="match status" value="1"/>
</dbReference>
<organism evidence="6 7">
    <name type="scientific">Rahnella bonaserana</name>
    <dbReference type="NCBI Taxonomy" id="2816248"/>
    <lineage>
        <taxon>Bacteria</taxon>
        <taxon>Pseudomonadati</taxon>
        <taxon>Pseudomonadota</taxon>
        <taxon>Gammaproteobacteria</taxon>
        <taxon>Enterobacterales</taxon>
        <taxon>Yersiniaceae</taxon>
        <taxon>Rahnella</taxon>
    </lineage>
</organism>
<name>A0ABS6LPN3_9GAMM</name>
<evidence type="ECO:0000313" key="7">
    <source>
        <dbReference type="Proteomes" id="UP000734343"/>
    </source>
</evidence>
<dbReference type="HAMAP" id="MF_00724">
    <property type="entry name" value="FliE"/>
    <property type="match status" value="1"/>
</dbReference>
<keyword evidence="4 5" id="KW-0975">Bacterial flagellum</keyword>
<evidence type="ECO:0000256" key="3">
    <source>
        <dbReference type="ARBA" id="ARBA00018024"/>
    </source>
</evidence>
<evidence type="ECO:0000256" key="5">
    <source>
        <dbReference type="HAMAP-Rule" id="MF_00724"/>
    </source>
</evidence>
<evidence type="ECO:0000256" key="4">
    <source>
        <dbReference type="ARBA" id="ARBA00023143"/>
    </source>
</evidence>
<dbReference type="EMBL" id="JAFMOW010000047">
    <property type="protein sequence ID" value="MBU9854085.1"/>
    <property type="molecule type" value="Genomic_DNA"/>
</dbReference>
<comment type="subcellular location">
    <subcellularLocation>
        <location evidence="1 5">Bacterial flagellum basal body</location>
    </subcellularLocation>
</comment>
<dbReference type="PANTHER" id="PTHR34653">
    <property type="match status" value="1"/>
</dbReference>
<proteinExistence type="inferred from homology"/>
<keyword evidence="7" id="KW-1185">Reference proteome</keyword>
<dbReference type="InterPro" id="IPR001624">
    <property type="entry name" value="FliE"/>
</dbReference>
<sequence>MSIQSMKGVLDQISFQAQQTSATQKTPFISDNKNVDKKLQFSDVLFDSINNISQMQNTAKTQAQDYMTGATDIGLNDVMISMQKSSVALNLGIQVRNKMVSAYQEVMSMSV</sequence>
<dbReference type="PANTHER" id="PTHR34653:SF1">
    <property type="entry name" value="FLAGELLAR HOOK-BASAL BODY COMPLEX PROTEIN FLIE"/>
    <property type="match status" value="1"/>
</dbReference>
<protein>
    <recommendedName>
        <fullName evidence="3 5">Flagellar hook-basal body complex protein FliE</fullName>
    </recommendedName>
</protein>